<reference evidence="1 2" key="1">
    <citation type="journal article" date="2012" name="Appl. Environ. Microbiol.">
        <title>High Diversity and Novel Species of Pseudomonas aeruginosa Bacteriophages.</title>
        <authorList>
            <person name="Sepulveda-Robles O."/>
            <person name="Kameyama L."/>
            <person name="Guarneros G."/>
        </authorList>
    </citation>
    <scope>NUCLEOTIDE SEQUENCE [LARGE SCALE GENOMIC DNA]</scope>
</reference>
<evidence type="ECO:0000313" key="1">
    <source>
        <dbReference type="EMBL" id="ALH23814.1"/>
    </source>
</evidence>
<dbReference type="OrthoDB" id="11045at10239"/>
<dbReference type="Proteomes" id="UP000006182">
    <property type="component" value="Segment"/>
</dbReference>
<dbReference type="InterPro" id="IPR025395">
    <property type="entry name" value="Phage_tail_terminator-like"/>
</dbReference>
<dbReference type="Gene3D" id="3.30.2000.20">
    <property type="match status" value="1"/>
</dbReference>
<dbReference type="Pfam" id="PF13554">
    <property type="entry name" value="Phage_tail_terminator_5"/>
    <property type="match status" value="1"/>
</dbReference>
<sequence>MTFDEARDIILGFFKTAWDPTGFPAVWTDVPGSAPTSETVWARATIRHATGRQASLSDDQGAKRWSRTGTVYIQVFAPVGDGSKAGYDAAQLVVDAFQAARHPNVWFRDVRMNEAGTSGAFEQLNVLATFSYDDVR</sequence>
<name>A0A0S0N0G3_9CAUD</name>
<organism evidence="1 2">
    <name type="scientific">Pseudomonas phage PaMx25</name>
    <dbReference type="NCBI Taxonomy" id="1175654"/>
    <lineage>
        <taxon>Viruses</taxon>
        <taxon>Duplodnaviria</taxon>
        <taxon>Heunggongvirae</taxon>
        <taxon>Uroviricota</taxon>
        <taxon>Caudoviricetes</taxon>
        <taxon>Queuovirinae</taxon>
        <taxon>Nipunavirus</taxon>
        <taxon>Nipunavirus PaMx25</taxon>
    </lineage>
</organism>
<evidence type="ECO:0000313" key="2">
    <source>
        <dbReference type="Proteomes" id="UP000006182"/>
    </source>
</evidence>
<accession>A0A0S0N0G3</accession>
<proteinExistence type="predicted"/>
<gene>
    <name evidence="1" type="ORF">PaMx25_16</name>
</gene>
<dbReference type="EMBL" id="JQ067084">
    <property type="protein sequence ID" value="ALH23814.1"/>
    <property type="molecule type" value="Genomic_DNA"/>
</dbReference>
<keyword evidence="2" id="KW-1185">Reference proteome</keyword>
<protein>
    <submittedName>
        <fullName evidence="1">Tail terminator protein</fullName>
    </submittedName>
</protein>